<dbReference type="InterPro" id="IPR044893">
    <property type="entry name" value="RNA_pol_Rpb1_clamp_domain"/>
</dbReference>
<dbReference type="SUPFAM" id="SSF117281">
    <property type="entry name" value="Kelch motif"/>
    <property type="match status" value="1"/>
</dbReference>
<dbReference type="Gene3D" id="3.30.70.2850">
    <property type="match status" value="1"/>
</dbReference>
<dbReference type="Gene3D" id="1.10.132.30">
    <property type="match status" value="1"/>
</dbReference>
<evidence type="ECO:0000259" key="9">
    <source>
        <dbReference type="Pfam" id="PF04983"/>
    </source>
</evidence>
<dbReference type="EnsemblMetazoa" id="Aqu2.1.30226_001">
    <property type="protein sequence ID" value="Aqu2.1.30226_001"/>
    <property type="gene ID" value="Aqu2.1.30226"/>
</dbReference>
<dbReference type="InterPro" id="IPR015915">
    <property type="entry name" value="Kelch-typ_b-propeller"/>
</dbReference>
<keyword evidence="4" id="KW-0808">Transferase</keyword>
<feature type="compositionally biased region" description="Basic and acidic residues" evidence="8">
    <location>
        <begin position="1198"/>
        <end position="1215"/>
    </location>
</feature>
<dbReference type="Gene3D" id="1.10.274.100">
    <property type="entry name" value="RNA polymerase Rpb1, domain 3"/>
    <property type="match status" value="1"/>
</dbReference>
<evidence type="ECO:0000256" key="7">
    <source>
        <dbReference type="SAM" id="Coils"/>
    </source>
</evidence>
<dbReference type="InterPro" id="IPR047107">
    <property type="entry name" value="DNA-dir_RNA_pol1_lsu_C"/>
</dbReference>
<dbReference type="eggNOG" id="KOG0262">
    <property type="taxonomic scope" value="Eukaryota"/>
</dbReference>
<dbReference type="Pfam" id="PF04983">
    <property type="entry name" value="RNA_pol_Rpb1_3"/>
    <property type="match status" value="1"/>
</dbReference>
<dbReference type="CDD" id="cd22249">
    <property type="entry name" value="UDM1_RNF168_RNF169-like"/>
    <property type="match status" value="1"/>
</dbReference>
<evidence type="ECO:0000259" key="10">
    <source>
        <dbReference type="Pfam" id="PF04997"/>
    </source>
</evidence>
<dbReference type="STRING" id="400682.A0A1X7URD9"/>
<evidence type="ECO:0000313" key="13">
    <source>
        <dbReference type="EnsemblMetazoa" id="Aqu2.1.30226_001"/>
    </source>
</evidence>
<dbReference type="Gene3D" id="4.10.860.120">
    <property type="entry name" value="RNA polymerase II, clamp domain"/>
    <property type="match status" value="1"/>
</dbReference>
<dbReference type="InterPro" id="IPR007080">
    <property type="entry name" value="RNA_pol_Rpb1_1"/>
</dbReference>
<feature type="region of interest" description="Disordered" evidence="8">
    <location>
        <begin position="1517"/>
        <end position="1545"/>
    </location>
</feature>
<comment type="similarity">
    <text evidence="1">Belongs to the RNA polymerase beta' chain family.</text>
</comment>
<feature type="region of interest" description="Disordered" evidence="8">
    <location>
        <begin position="1115"/>
        <end position="1224"/>
    </location>
</feature>
<dbReference type="InterPro" id="IPR038120">
    <property type="entry name" value="Rpb1_funnel_sf"/>
</dbReference>
<evidence type="ECO:0000256" key="8">
    <source>
        <dbReference type="SAM" id="MobiDB-lite"/>
    </source>
</evidence>
<dbReference type="InterPro" id="IPR007081">
    <property type="entry name" value="RNA_pol_Rpb1_5"/>
</dbReference>
<feature type="domain" description="RNA polymerase Rpb1" evidence="12">
    <location>
        <begin position="1948"/>
        <end position="2053"/>
    </location>
</feature>
<dbReference type="PANTHER" id="PTHR19376">
    <property type="entry name" value="DNA-DIRECTED RNA POLYMERASE"/>
    <property type="match status" value="1"/>
</dbReference>
<dbReference type="PANTHER" id="PTHR19376:SF11">
    <property type="entry name" value="DNA-DIRECTED RNA POLYMERASE I SUBUNIT RPA1"/>
    <property type="match status" value="1"/>
</dbReference>
<evidence type="ECO:0000256" key="4">
    <source>
        <dbReference type="ARBA" id="ARBA00022679"/>
    </source>
</evidence>
<dbReference type="GO" id="GO:0003677">
    <property type="term" value="F:DNA binding"/>
    <property type="evidence" value="ECO:0007669"/>
    <property type="project" value="InterPro"/>
</dbReference>
<organism evidence="13">
    <name type="scientific">Amphimedon queenslandica</name>
    <name type="common">Sponge</name>
    <dbReference type="NCBI Taxonomy" id="400682"/>
    <lineage>
        <taxon>Eukaryota</taxon>
        <taxon>Metazoa</taxon>
        <taxon>Porifera</taxon>
        <taxon>Demospongiae</taxon>
        <taxon>Heteroscleromorpha</taxon>
        <taxon>Haplosclerida</taxon>
        <taxon>Niphatidae</taxon>
        <taxon>Amphimedon</taxon>
    </lineage>
</organism>
<name>A0A1X7URD9_AMPQE</name>
<dbReference type="InterPro" id="IPR007083">
    <property type="entry name" value="RNA_pol_Rpb1_4"/>
</dbReference>
<evidence type="ECO:0000256" key="1">
    <source>
        <dbReference type="ARBA" id="ARBA00006460"/>
    </source>
</evidence>
<feature type="compositionally biased region" description="Acidic residues" evidence="8">
    <location>
        <begin position="2504"/>
        <end position="2515"/>
    </location>
</feature>
<evidence type="ECO:0000256" key="5">
    <source>
        <dbReference type="ARBA" id="ARBA00022695"/>
    </source>
</evidence>
<feature type="domain" description="RNA polymerase Rpb1" evidence="11">
    <location>
        <begin position="2060"/>
        <end position="2758"/>
    </location>
</feature>
<dbReference type="CDD" id="cd02735">
    <property type="entry name" value="RNAP_I_Rpa1_C"/>
    <property type="match status" value="1"/>
</dbReference>
<dbReference type="InParanoid" id="A0A1X7URD9"/>
<dbReference type="InterPro" id="IPR007066">
    <property type="entry name" value="RNA_pol_Rpb1_3"/>
</dbReference>
<feature type="coiled-coil region" evidence="7">
    <location>
        <begin position="750"/>
        <end position="816"/>
    </location>
</feature>
<proteinExistence type="inferred from homology"/>
<feature type="domain" description="RNA polymerase Rpb1" evidence="10">
    <location>
        <begin position="1554"/>
        <end position="1664"/>
    </location>
</feature>
<feature type="compositionally biased region" description="Polar residues" evidence="8">
    <location>
        <begin position="1527"/>
        <end position="1545"/>
    </location>
</feature>
<dbReference type="InterPro" id="IPR045867">
    <property type="entry name" value="DNA-dir_RpoC_beta_prime"/>
</dbReference>
<feature type="compositionally biased region" description="Acidic residues" evidence="8">
    <location>
        <begin position="2531"/>
        <end position="2554"/>
    </location>
</feature>
<evidence type="ECO:0000256" key="6">
    <source>
        <dbReference type="ARBA" id="ARBA00023163"/>
    </source>
</evidence>
<protein>
    <recommendedName>
        <fullName evidence="2">DNA-directed RNA polymerase</fullName>
        <ecNumber evidence="2">2.7.7.6</ecNumber>
    </recommendedName>
</protein>
<keyword evidence="6" id="KW-0804">Transcription</keyword>
<accession>A0A1X7URD9</accession>
<dbReference type="Gene3D" id="1.10.357.120">
    <property type="match status" value="1"/>
</dbReference>
<evidence type="ECO:0000259" key="11">
    <source>
        <dbReference type="Pfam" id="PF04998"/>
    </source>
</evidence>
<dbReference type="Gene3D" id="1.10.150.390">
    <property type="match status" value="1"/>
</dbReference>
<evidence type="ECO:0000256" key="3">
    <source>
        <dbReference type="ARBA" id="ARBA00022478"/>
    </source>
</evidence>
<evidence type="ECO:0000256" key="2">
    <source>
        <dbReference type="ARBA" id="ARBA00012418"/>
    </source>
</evidence>
<dbReference type="Pfam" id="PF04997">
    <property type="entry name" value="RNA_pol_Rpb1_1"/>
    <property type="match status" value="1"/>
</dbReference>
<dbReference type="Pfam" id="PF04998">
    <property type="entry name" value="RNA_pol_Rpb1_5"/>
    <property type="match status" value="1"/>
</dbReference>
<dbReference type="Gene3D" id="6.10.250.2940">
    <property type="match status" value="1"/>
</dbReference>
<dbReference type="SUPFAM" id="SSF64484">
    <property type="entry name" value="beta and beta-prime subunits of DNA dependent RNA-polymerase"/>
    <property type="match status" value="1"/>
</dbReference>
<dbReference type="Pfam" id="PF24681">
    <property type="entry name" value="Kelch_KLHDC2_KLHL20_DRC7"/>
    <property type="match status" value="1"/>
</dbReference>
<sequence length="2811" mass="315405">MMVPAATPSPTSNLFNDCFFDENDTNDSNSARSTTNLVAAARQTTPWSNDNNGSDQSCDLDSTNNSDSNMYSDEDDLRLPVCVSNVPVNDESEGCMPLSKKSSTNLTTKTVLSIFQKARTKYKAEFLKLPPVLPTGSQMFLYALGSNESLWETERKKLWYVLILKTLKVMIICYRCDQYRWAHLGVYDIKYKGTELKKRCNAVDDGTCDRKKGNKAFQRWEYWGYEDLYLIHYTGNHKVFTPFKHRGAKNSRRPYIRSAPYVKEKVQGSNALSTPKAVHADIINSDAGGLRHAVNTPRDIKQVRNFKDAIGRKYRMSHDALYNMHELHSQLIQEHNGVSKSFVSHMLSIPRIVVHLIPHLLLHSLETLLKVSSSPVTLHYGTVFNVDDFYLSTLDCHGSRWNNTTFGEATIQSHLVHVLLPEPASITGSWDCKATNGNPPLCAGGCSSVAIGKNICFFGGARSGVHRNSLYSFNVDSFEWRELSPSSSDRGPMKKSYCGMVSVHFDGEDYLVIIGGSRGYSSINTPKQPDAQYSANGKCNEIHYYKISSDQWISPVVTGDRPPPIDQFTLTQVTNNTAVMFGGSTDNGWSNKLYIISFTKISVNILKVPNPGGSVQWPKGRDAHSSVLITTSSGPHLLVVGGSPAYDVWLLDINKRKWKELINLPDNVTRRYYHSLSVWSMTPTTNLMIEFGGYTSYKDTTAIELRYTSDNDWSTSVILLDQYQDQLRRRILSDWESIGTEKQLQIFQDRLQLQRETEFYQEQLQREIKEKEQIQQDRDKEQQQLLQEKATLTQQLDDATTLLEQAEKDKSTLELVDYTMLSIEMHEIYEKLKAKVANNEVYITEILKDKTQVEEKKQIITEDYEKLKLKVAELLKEKEEQYLKEKQIIIDDNRNFISEKNKVIAKLSSNEKQIITDLKEKELYIAKLVKERQEKVLKQPIEETSSIGIQFNYLIPSMDKLDCLSDVQIAERKLFLIQGDKPQLMNWENYGLRIGVQEDSLSCTDTVEAAVVALVGGQFQFPPNTVLVSAVYAVSLSKPLLKRLKLEVQHCVDLTGRPALSRHLKFAIAPMSTPSLPYQFSIVEGGEFKPDSWYGSIQRKEFCLVAIVGEKHLLKSSTNGDESEDEEEEELEEQAEEETDKEVEDGNSDSSSDSDETKDPQGGSSGGQGESTSNEGVEEEGETGGQPLHDEGTEEQDNERVEESKDHEEPQHEEANAPIPCTETSSEFNSKMVLSTGIVENMTYAGQFIEKKHVQAEIDQHVYFSYDPSYSYIELKFDAPQDEPFIGWSIKPHLKPCRLRRCDVDNFGDANYSVPPSCLILIYGSPGAAPSLHYSVPLVGVIDPVTLLIHCSFRTTPSTIHESASVSSTGGASPSATVDVNKLKKVINDVLVSHYADLTSLPMEAVPDLANKLFTLRLVNNAVRGNPSIEKCINEFKAGTNNNSEEETNGGTPNDSSNGAEENSSGGGATPSTSTTPPHDSINDDPSQLVHEVESHTTDEPTVQQSDHVLSELKLEQCPARNDDESLQSSTDYSHSDNNAMESSPTFSPSFWMSSVNFLSLSSEEVKRLSVKRLTNPTTFDGLLHPNNGGLYDQALGPTEPHELCLTCGLNYIHCPGHFGHITLPLPVFHPIFFMDFYQILQSSCLSCHRLGATPIKCTIFKGQMKLLDLGLVSQALELGSFNSKISGSPEEAEQSLIELIQGYIVSAREGGGSNIDNAHLNYEKSRNLTEVKRRILSSFFSGVSKLKCPHCEAPFRKVRQEHQTKVMLRGMSGKQAGLWVASANRVISSLLLNLIPAGQDKLNLISKTKISPKEWGRYCNKSSESSKYTDNIMTESEVIFREGQLLSGVLDKSQFGASQFGFVHSCYELYGGTMCNYLLSALGRIFTGFLKLYHGFSLGVEDILVKPMADKERFKIIAEGRDCGLEAAADAFVVKNVKDKDLVIEKYTDVHHTIGRDGLKVLDFFMKKKTDQINNKVNVACIPAGLHKPFPSNSLQLMVQAGAKGSTVNCMQISCLLGQIELEGRRPPIMLSGRSLPTFLPYDTTPRSGGFVDGRFLTGVRPPEFFLHAMAGREGLVDTAVKTSRSGYLQRCLVKHLEGITVNYDLTVRDSDGSVLQFLYGEDGLDISKTRFLSSNQMYFLEDNYKAFLYRLDPTSAVSVLETTKAAKYQRKVDKWKKKQKQRLATPRIRRSGFLDYCDQHLPEILAKYSDNSHSTRAQAHRSVIDLWYSSSPMLRKEFNDKHDTVYYPTTSVLRPDRYFGSVPEKLTSDIEQYISTSPTFKNNGNQQTLLTPEKFRTLSQFKCLRAVAEPGEPVGLLAAQSIGEPSTQMTLNTFHFAGRGEMNVTLGIPRLREILMTGSPNIKTPAMDVPLLPLPDAKEQGENIKKYFSRVLLKDVLDSVEVWESLDRKGEGFYHRSYVIKLTFLDPKYYKDEYIVTPSKILEFVETCFINKLTAVISKEIKKSKDKLLKTPGTYVDKDSIPQQSSGDDDKDIDNEGMGHDSDDDSDESDVEEAEKAIKNKKQQVSYEAADDEDIEAIEGEEEEGKEEEENEKDTRKDNNEESIQLDMEAESMYEPLPSQKSTSMDSSRIEAVVSKNSHLSEYIYDAENERWCQFTLKFETGNDKIMMSYFIEKLSNKVVVWEVPDIKKGFLAESQVPGEEGLYRLKTEGVNMQELWKHSDLLNVRKAYTNNIHIIASTFGIEAAAVAIIKEVSSVFNVYGISVNHRHLSLIADYMTFDGDYKSFSRFGMNSNSSPFQQMSFETTMKFLRSATVRGDVDTLRSPSACLVTGNVVHGGTGAFQCLQKLVI</sequence>
<dbReference type="GO" id="GO:0003899">
    <property type="term" value="F:DNA-directed RNA polymerase activity"/>
    <property type="evidence" value="ECO:0007669"/>
    <property type="project" value="UniProtKB-EC"/>
</dbReference>
<dbReference type="Gene3D" id="2.120.10.80">
    <property type="entry name" value="Kelch-type beta propeller"/>
    <property type="match status" value="2"/>
</dbReference>
<keyword evidence="5" id="KW-0548">Nucleotidyltransferase</keyword>
<dbReference type="OrthoDB" id="270392at2759"/>
<dbReference type="GO" id="GO:0006351">
    <property type="term" value="P:DNA-templated transcription"/>
    <property type="evidence" value="ECO:0007669"/>
    <property type="project" value="InterPro"/>
</dbReference>
<feature type="region of interest" description="Disordered" evidence="8">
    <location>
        <begin position="2474"/>
        <end position="2591"/>
    </location>
</feature>
<dbReference type="EC" id="2.7.7.6" evidence="2"/>
<feature type="compositionally biased region" description="Low complexity" evidence="8">
    <location>
        <begin position="1440"/>
        <end position="1478"/>
    </location>
</feature>
<dbReference type="Pfam" id="PF05000">
    <property type="entry name" value="RNA_pol_Rpb1_4"/>
    <property type="match status" value="1"/>
</dbReference>
<feature type="compositionally biased region" description="Polar residues" evidence="8">
    <location>
        <begin position="43"/>
        <end position="71"/>
    </location>
</feature>
<reference evidence="13" key="1">
    <citation type="submission" date="2017-05" db="UniProtKB">
        <authorList>
            <consortium name="EnsemblMetazoa"/>
        </authorList>
    </citation>
    <scope>IDENTIFICATION</scope>
</reference>
<feature type="coiled-coil region" evidence="7">
    <location>
        <begin position="850"/>
        <end position="884"/>
    </location>
</feature>
<keyword evidence="7" id="KW-0175">Coiled coil</keyword>
<dbReference type="InterPro" id="IPR042102">
    <property type="entry name" value="RNA_pol_Rpb1_3_sf"/>
</dbReference>
<feature type="domain" description="RNA polymerase Rpb1" evidence="9">
    <location>
        <begin position="1819"/>
        <end position="1904"/>
    </location>
</feature>
<feature type="region of interest" description="Disordered" evidence="8">
    <location>
        <begin position="1440"/>
        <end position="1486"/>
    </location>
</feature>
<dbReference type="GO" id="GO:0005736">
    <property type="term" value="C:RNA polymerase I complex"/>
    <property type="evidence" value="ECO:0007669"/>
    <property type="project" value="TreeGrafter"/>
</dbReference>
<evidence type="ECO:0000259" key="12">
    <source>
        <dbReference type="Pfam" id="PF05000"/>
    </source>
</evidence>
<feature type="region of interest" description="Disordered" evidence="8">
    <location>
        <begin position="43"/>
        <end position="73"/>
    </location>
</feature>
<keyword evidence="3" id="KW-0240">DNA-directed RNA polymerase</keyword>
<feature type="compositionally biased region" description="Acidic residues" evidence="8">
    <location>
        <begin position="1121"/>
        <end position="1156"/>
    </location>
</feature>